<keyword evidence="2" id="KW-1015">Disulfide bond</keyword>
<dbReference type="CDD" id="cd00041">
    <property type="entry name" value="CUB"/>
    <property type="match status" value="2"/>
</dbReference>
<evidence type="ECO:0000313" key="6">
    <source>
        <dbReference type="EMBL" id="CAD7638922.1"/>
    </source>
</evidence>
<keyword evidence="4" id="KW-0812">Transmembrane</keyword>
<dbReference type="Proteomes" id="UP000728032">
    <property type="component" value="Unassembled WGS sequence"/>
</dbReference>
<dbReference type="InterPro" id="IPR013217">
    <property type="entry name" value="Methyltransf_12"/>
</dbReference>
<name>A0A7R9LCL2_9ACAR</name>
<gene>
    <name evidence="6" type="ORF">ONB1V03_LOCUS1674</name>
</gene>
<reference evidence="6" key="1">
    <citation type="submission" date="2020-11" db="EMBL/GenBank/DDBJ databases">
        <authorList>
            <person name="Tran Van P."/>
        </authorList>
    </citation>
    <scope>NUCLEOTIDE SEQUENCE</scope>
</reference>
<feature type="domain" description="CUB" evidence="5">
    <location>
        <begin position="349"/>
        <end position="472"/>
    </location>
</feature>
<keyword evidence="7" id="KW-1185">Reference proteome</keyword>
<dbReference type="SMART" id="SM00042">
    <property type="entry name" value="CUB"/>
    <property type="match status" value="2"/>
</dbReference>
<dbReference type="InterPro" id="IPR000859">
    <property type="entry name" value="CUB_dom"/>
</dbReference>
<evidence type="ECO:0000259" key="5">
    <source>
        <dbReference type="PROSITE" id="PS01180"/>
    </source>
</evidence>
<protein>
    <recommendedName>
        <fullName evidence="5">CUB domain-containing protein</fullName>
    </recommendedName>
</protein>
<keyword evidence="4" id="KW-0472">Membrane</keyword>
<dbReference type="PROSITE" id="PS01180">
    <property type="entry name" value="CUB"/>
    <property type="match status" value="2"/>
</dbReference>
<keyword evidence="4" id="KW-1133">Transmembrane helix</keyword>
<dbReference type="SUPFAM" id="SSF53335">
    <property type="entry name" value="S-adenosyl-L-methionine-dependent methyltransferases"/>
    <property type="match status" value="1"/>
</dbReference>
<dbReference type="InterPro" id="IPR035914">
    <property type="entry name" value="Sperma_CUB_dom_sf"/>
</dbReference>
<dbReference type="PANTHER" id="PTHR24251">
    <property type="entry name" value="OVOCHYMASE-RELATED"/>
    <property type="match status" value="1"/>
</dbReference>
<organism evidence="6">
    <name type="scientific">Oppiella nova</name>
    <dbReference type="NCBI Taxonomy" id="334625"/>
    <lineage>
        <taxon>Eukaryota</taxon>
        <taxon>Metazoa</taxon>
        <taxon>Ecdysozoa</taxon>
        <taxon>Arthropoda</taxon>
        <taxon>Chelicerata</taxon>
        <taxon>Arachnida</taxon>
        <taxon>Acari</taxon>
        <taxon>Acariformes</taxon>
        <taxon>Sarcoptiformes</taxon>
        <taxon>Oribatida</taxon>
        <taxon>Brachypylina</taxon>
        <taxon>Oppioidea</taxon>
        <taxon>Oppiidae</taxon>
        <taxon>Oppiella</taxon>
    </lineage>
</organism>
<dbReference type="Gene3D" id="3.40.50.150">
    <property type="entry name" value="Vaccinia Virus protein VP39"/>
    <property type="match status" value="1"/>
</dbReference>
<evidence type="ECO:0000256" key="2">
    <source>
        <dbReference type="ARBA" id="ARBA00023157"/>
    </source>
</evidence>
<accession>A0A7R9LCL2</accession>
<dbReference type="EMBL" id="OC915150">
    <property type="protein sequence ID" value="CAD7638922.1"/>
    <property type="molecule type" value="Genomic_DNA"/>
</dbReference>
<evidence type="ECO:0000313" key="7">
    <source>
        <dbReference type="Proteomes" id="UP000728032"/>
    </source>
</evidence>
<dbReference type="Pfam" id="PF08242">
    <property type="entry name" value="Methyltransf_12"/>
    <property type="match status" value="1"/>
</dbReference>
<proteinExistence type="predicted"/>
<feature type="domain" description="CUB" evidence="5">
    <location>
        <begin position="476"/>
        <end position="548"/>
    </location>
</feature>
<keyword evidence="1" id="KW-0677">Repeat</keyword>
<dbReference type="OrthoDB" id="6425279at2759"/>
<dbReference type="SUPFAM" id="SSF49854">
    <property type="entry name" value="Spermadhesin, CUB domain"/>
    <property type="match status" value="2"/>
</dbReference>
<dbReference type="Pfam" id="PF00431">
    <property type="entry name" value="CUB"/>
    <property type="match status" value="2"/>
</dbReference>
<dbReference type="CDD" id="cd02440">
    <property type="entry name" value="AdoMet_MTases"/>
    <property type="match status" value="1"/>
</dbReference>
<dbReference type="AlphaFoldDB" id="A0A7R9LCL2"/>
<evidence type="ECO:0000256" key="3">
    <source>
        <dbReference type="PROSITE-ProRule" id="PRU00059"/>
    </source>
</evidence>
<dbReference type="EMBL" id="CAJPVJ010000325">
    <property type="protein sequence ID" value="CAG2162074.1"/>
    <property type="molecule type" value="Genomic_DNA"/>
</dbReference>
<feature type="non-terminal residue" evidence="6">
    <location>
        <position position="1"/>
    </location>
</feature>
<evidence type="ECO:0000256" key="4">
    <source>
        <dbReference type="SAM" id="Phobius"/>
    </source>
</evidence>
<comment type="caution">
    <text evidence="3">Lacks conserved residue(s) required for the propagation of feature annotation.</text>
</comment>
<dbReference type="Gene3D" id="2.60.120.290">
    <property type="entry name" value="Spermadhesin, CUB domain"/>
    <property type="match status" value="2"/>
</dbReference>
<feature type="transmembrane region" description="Helical" evidence="4">
    <location>
        <begin position="570"/>
        <end position="590"/>
    </location>
</feature>
<evidence type="ECO:0000256" key="1">
    <source>
        <dbReference type="ARBA" id="ARBA00022737"/>
    </source>
</evidence>
<sequence>LPIDDRKPEYLSVDQQIDIWRESIVDNGLKITEFSVVDAVWHMSRQEIINFIPVPVGFYKTFIKAGQPFDGKRLTDAVFDALINPGADQPNPNAWKEFLANESITKIIQNTLQSYDLVVDLGPGDGSLTKVLSTYVKHKRIVALDVDPIMISHSKHNNSVDSIEYELQDLSVGWDQFRSDLKRQLEGKVELIFSNFVLHFIPNKKQLLNVVSRLLATNGTINANLIVIADINKKLSSNDRKAEYLSVEQQTDIWRDSIAANGLTVKEFNVVDSVWHLNRQEMIDFIPVLVGHYKTFLKEDQPFDGKLIIDAVFDSYINPGAVQPNPNAWKEFLANDNITKLNLYKDHGCVAYMDENFNEILSPNYPNVYPLNARCFWYITVPNDKYIGLKINTFKTETKHDFVSIYDGHSEKDSPLMGTYSGIAENYDYLGIPRPGFSKFKSVISSGNKVLVKFQSDAMIGGTGFNITYEVMDQGCGITLNESHYEIVSPGYPNDYIFALVCVWNISVAQDMMLMITFNDFETEDQYDYLQIHDGIEGNSSYITYTGHNKELYEALTDNRDVKQYSENPLVYISLTLNSILVVVIIILVYRQQSSVANDRIENSIITIGNAM</sequence>
<dbReference type="FunFam" id="2.60.120.290:FF:000005">
    <property type="entry name" value="Procollagen C-endopeptidase enhancer 1"/>
    <property type="match status" value="1"/>
</dbReference>
<dbReference type="InterPro" id="IPR029063">
    <property type="entry name" value="SAM-dependent_MTases_sf"/>
</dbReference>